<evidence type="ECO:0000313" key="4">
    <source>
        <dbReference type="Proteomes" id="UP000055136"/>
    </source>
</evidence>
<dbReference type="KEGG" id="tee:Tel_12630"/>
<accession>A0A0S2TFJ8</accession>
<evidence type="ECO:0000256" key="2">
    <source>
        <dbReference type="SAM" id="SignalP"/>
    </source>
</evidence>
<dbReference type="STRING" id="1748243.Tel_12630"/>
<name>A0A0S2TFJ8_9GAMM</name>
<sequence>MIMKVKQLMVLCSAVAFSLGANAVLAEGDAPREHNPASSDLQSLNQQISSLSTQIVDRQQGLESDLQKLMDQRRALLDLENRVTQMISEQEDKLISQRIAIQEAEKQLDRQKERYLEQHRRLDDLRASLESESDKQSFASAQ</sequence>
<feature type="chain" id="PRO_5006605019" description="YbgF trimerisation domain-containing protein" evidence="2">
    <location>
        <begin position="24"/>
        <end position="142"/>
    </location>
</feature>
<keyword evidence="1" id="KW-0175">Coiled coil</keyword>
<keyword evidence="2" id="KW-0732">Signal</keyword>
<evidence type="ECO:0008006" key="5">
    <source>
        <dbReference type="Google" id="ProtNLM"/>
    </source>
</evidence>
<feature type="coiled-coil region" evidence="1">
    <location>
        <begin position="62"/>
        <end position="132"/>
    </location>
</feature>
<proteinExistence type="predicted"/>
<dbReference type="AlphaFoldDB" id="A0A0S2TFJ8"/>
<reference evidence="3" key="1">
    <citation type="submission" date="2015-10" db="EMBL/GenBank/DDBJ databases">
        <title>Description of Candidatus Tenderia electrophaga gen. nov, sp. nov., an Uncultivated Electroautotroph from a Biocathode Enrichment.</title>
        <authorList>
            <person name="Eddie B.J."/>
            <person name="Malanoski A.P."/>
            <person name="Wang Z."/>
            <person name="Hall R.J."/>
            <person name="Oh S.D."/>
            <person name="Heiner C."/>
            <person name="Lin B."/>
            <person name="Strycharz-Glaven S.M."/>
        </authorList>
    </citation>
    <scope>NUCLEOTIDE SEQUENCE [LARGE SCALE GENOMIC DNA]</scope>
    <source>
        <strain evidence="3">NRL1</strain>
    </source>
</reference>
<dbReference type="EMBL" id="CP013099">
    <property type="protein sequence ID" value="ALP53912.1"/>
    <property type="molecule type" value="Genomic_DNA"/>
</dbReference>
<keyword evidence="4" id="KW-1185">Reference proteome</keyword>
<feature type="signal peptide" evidence="2">
    <location>
        <begin position="1"/>
        <end position="23"/>
    </location>
</feature>
<organism evidence="3 4">
    <name type="scientific">Candidatus Tenderia electrophaga</name>
    <dbReference type="NCBI Taxonomy" id="1748243"/>
    <lineage>
        <taxon>Bacteria</taxon>
        <taxon>Pseudomonadati</taxon>
        <taxon>Pseudomonadota</taxon>
        <taxon>Gammaproteobacteria</taxon>
        <taxon>Candidatus Tenderiales</taxon>
        <taxon>Candidatus Tenderiaceae</taxon>
        <taxon>Candidatus Tenderia</taxon>
    </lineage>
</organism>
<evidence type="ECO:0000313" key="3">
    <source>
        <dbReference type="EMBL" id="ALP53912.1"/>
    </source>
</evidence>
<dbReference type="Proteomes" id="UP000055136">
    <property type="component" value="Chromosome"/>
</dbReference>
<gene>
    <name evidence="3" type="ORF">Tel_12630</name>
</gene>
<evidence type="ECO:0000256" key="1">
    <source>
        <dbReference type="SAM" id="Coils"/>
    </source>
</evidence>
<protein>
    <recommendedName>
        <fullName evidence="5">YbgF trimerisation domain-containing protein</fullName>
    </recommendedName>
</protein>